<gene>
    <name evidence="1" type="ORF">F511_36932</name>
</gene>
<keyword evidence="2" id="KW-1185">Reference proteome</keyword>
<accession>A0A2Z7C5N9</accession>
<protein>
    <submittedName>
        <fullName evidence="1">Uncharacterized protein</fullName>
    </submittedName>
</protein>
<name>A0A2Z7C5N9_9LAMI</name>
<evidence type="ECO:0000313" key="1">
    <source>
        <dbReference type="EMBL" id="KZV41241.1"/>
    </source>
</evidence>
<dbReference type="EMBL" id="KQ999620">
    <property type="protein sequence ID" value="KZV41241.1"/>
    <property type="molecule type" value="Genomic_DNA"/>
</dbReference>
<reference evidence="1 2" key="1">
    <citation type="journal article" date="2015" name="Proc. Natl. Acad. Sci. U.S.A.">
        <title>The resurrection genome of Boea hygrometrica: A blueprint for survival of dehydration.</title>
        <authorList>
            <person name="Xiao L."/>
            <person name="Yang G."/>
            <person name="Zhang L."/>
            <person name="Yang X."/>
            <person name="Zhao S."/>
            <person name="Ji Z."/>
            <person name="Zhou Q."/>
            <person name="Hu M."/>
            <person name="Wang Y."/>
            <person name="Chen M."/>
            <person name="Xu Y."/>
            <person name="Jin H."/>
            <person name="Xiao X."/>
            <person name="Hu G."/>
            <person name="Bao F."/>
            <person name="Hu Y."/>
            <person name="Wan P."/>
            <person name="Li L."/>
            <person name="Deng X."/>
            <person name="Kuang T."/>
            <person name="Xiang C."/>
            <person name="Zhu J.K."/>
            <person name="Oliver M.J."/>
            <person name="He Y."/>
        </authorList>
    </citation>
    <scope>NUCLEOTIDE SEQUENCE [LARGE SCALE GENOMIC DNA]</scope>
    <source>
        <strain evidence="2">cv. XS01</strain>
    </source>
</reference>
<dbReference type="AlphaFoldDB" id="A0A2Z7C5N9"/>
<organism evidence="1 2">
    <name type="scientific">Dorcoceras hygrometricum</name>
    <dbReference type="NCBI Taxonomy" id="472368"/>
    <lineage>
        <taxon>Eukaryota</taxon>
        <taxon>Viridiplantae</taxon>
        <taxon>Streptophyta</taxon>
        <taxon>Embryophyta</taxon>
        <taxon>Tracheophyta</taxon>
        <taxon>Spermatophyta</taxon>
        <taxon>Magnoliopsida</taxon>
        <taxon>eudicotyledons</taxon>
        <taxon>Gunneridae</taxon>
        <taxon>Pentapetalae</taxon>
        <taxon>asterids</taxon>
        <taxon>lamiids</taxon>
        <taxon>Lamiales</taxon>
        <taxon>Gesneriaceae</taxon>
        <taxon>Didymocarpoideae</taxon>
        <taxon>Trichosporeae</taxon>
        <taxon>Loxocarpinae</taxon>
        <taxon>Dorcoceras</taxon>
    </lineage>
</organism>
<proteinExistence type="predicted"/>
<sequence length="66" mass="7735">MTYLWIQGGYFVNMCCLPKKYSLRSQLRKPLDGRLKMSSILKAIGDEMVVGHRVTNGKRCWKEDQR</sequence>
<evidence type="ECO:0000313" key="2">
    <source>
        <dbReference type="Proteomes" id="UP000250235"/>
    </source>
</evidence>
<dbReference type="Proteomes" id="UP000250235">
    <property type="component" value="Unassembled WGS sequence"/>
</dbReference>